<feature type="signal peptide" evidence="1">
    <location>
        <begin position="1"/>
        <end position="19"/>
    </location>
</feature>
<dbReference type="AlphaFoldDB" id="I0K6T4"/>
<dbReference type="PANTHER" id="PTHR30383:SF5">
    <property type="entry name" value="SGNH HYDROLASE-TYPE ESTERASE DOMAIN-CONTAINING PROTEIN"/>
    <property type="match status" value="1"/>
</dbReference>
<dbReference type="InterPro" id="IPR051532">
    <property type="entry name" value="Ester_Hydrolysis_Enzymes"/>
</dbReference>
<feature type="domain" description="SGNH hydrolase-type esterase" evidence="2">
    <location>
        <begin position="477"/>
        <end position="648"/>
    </location>
</feature>
<dbReference type="eggNOG" id="COG2755">
    <property type="taxonomic scope" value="Bacteria"/>
</dbReference>
<dbReference type="HOGENOM" id="CLU_414908_0_0_10"/>
<dbReference type="Gene3D" id="3.40.50.1110">
    <property type="entry name" value="SGNH hydrolase"/>
    <property type="match status" value="1"/>
</dbReference>
<organism evidence="3 4">
    <name type="scientific">Fibrella aestuarina BUZ 2</name>
    <dbReference type="NCBI Taxonomy" id="1166018"/>
    <lineage>
        <taxon>Bacteria</taxon>
        <taxon>Pseudomonadati</taxon>
        <taxon>Bacteroidota</taxon>
        <taxon>Cytophagia</taxon>
        <taxon>Cytophagales</taxon>
        <taxon>Spirosomataceae</taxon>
        <taxon>Fibrella</taxon>
    </lineage>
</organism>
<gene>
    <name evidence="3" type="ORF">FAES_1827</name>
</gene>
<dbReference type="KEGG" id="fae:FAES_1827"/>
<proteinExistence type="predicted"/>
<dbReference type="InterPro" id="IPR013830">
    <property type="entry name" value="SGNH_hydro"/>
</dbReference>
<protein>
    <recommendedName>
        <fullName evidence="2">SGNH hydrolase-type esterase domain-containing protein</fullName>
    </recommendedName>
</protein>
<evidence type="ECO:0000313" key="4">
    <source>
        <dbReference type="Proteomes" id="UP000011058"/>
    </source>
</evidence>
<feature type="chain" id="PRO_5003629924" description="SGNH hydrolase-type esterase domain-containing protein" evidence="1">
    <location>
        <begin position="20"/>
        <end position="661"/>
    </location>
</feature>
<keyword evidence="4" id="KW-1185">Reference proteome</keyword>
<dbReference type="EMBL" id="HE796683">
    <property type="protein sequence ID" value="CCG99837.1"/>
    <property type="molecule type" value="Genomic_DNA"/>
</dbReference>
<dbReference type="SUPFAM" id="SSF52266">
    <property type="entry name" value="SGNH hydrolase"/>
    <property type="match status" value="1"/>
</dbReference>
<dbReference type="InterPro" id="IPR036514">
    <property type="entry name" value="SGNH_hydro_sf"/>
</dbReference>
<dbReference type="OrthoDB" id="6315383at2"/>
<dbReference type="Proteomes" id="UP000011058">
    <property type="component" value="Chromosome"/>
</dbReference>
<dbReference type="RefSeq" id="WP_015330936.1">
    <property type="nucleotide sequence ID" value="NC_020054.1"/>
</dbReference>
<evidence type="ECO:0000313" key="3">
    <source>
        <dbReference type="EMBL" id="CCG99837.1"/>
    </source>
</evidence>
<evidence type="ECO:0000259" key="2">
    <source>
        <dbReference type="Pfam" id="PF13472"/>
    </source>
</evidence>
<reference evidence="3 4" key="1">
    <citation type="journal article" date="2012" name="J. Bacteriol.">
        <title>Genome Sequence of Fibrella aestuarina BUZ 2T, a Filamentous Marine Bacterium.</title>
        <authorList>
            <person name="Filippini M."/>
            <person name="Qi W."/>
            <person name="Blom J."/>
            <person name="Goesmann A."/>
            <person name="Smits T.H."/>
            <person name="Bagheri H.C."/>
        </authorList>
    </citation>
    <scope>NUCLEOTIDE SEQUENCE [LARGE SCALE GENOMIC DNA]</scope>
    <source>
        <strain evidence="4">BUZ 2T</strain>
    </source>
</reference>
<name>I0K6T4_9BACT</name>
<dbReference type="STRING" id="1166018.FAES_1827"/>
<evidence type="ECO:0000256" key="1">
    <source>
        <dbReference type="SAM" id="SignalP"/>
    </source>
</evidence>
<accession>I0K6T4</accession>
<dbReference type="GO" id="GO:0004622">
    <property type="term" value="F:phosphatidylcholine lysophospholipase activity"/>
    <property type="evidence" value="ECO:0007669"/>
    <property type="project" value="TreeGrafter"/>
</dbReference>
<sequence>MRRYLLLALAALITVGVNAQSKRIAYMSVTPDGGGLSLTLSTGEAVVYNFTALQTAISNISSGTVSPAERIAWNAKTIAPQTFKGGWNASTNSPALSATATTQGDYYEVTTSGTTSVVSGTSTVYSVGDKLLSNGTTWTRIAGVTLGTTIEQGKNLFNVAAVQTGKYVSNSGDGSIGTATGFNLSPVIPVSPGATYTLSGLTNGLQYSIRFENASGTYVAGSAISSTSFPFSFSVPASAAQLVFTCKFNSDATQPALVQLELGSSATAFTAYRAPVVTGVQGGALKAAELFPNSTMNGKALVTADQIANVSTLSFVSPKNLFNPASVTANSAVSTGGDIGTFSGFTISDYIPVTGGAVYTLSGTTGQKAIQFASAAKAKVGFAVTSTYPFSFTVPATATYLIFTAKRSDESVISSTLMLEAGSSATTYEAYFTPYVSGPVQAIQLAAGTKMAGKTVATTDQLPTGTPLPINYTKILAVGSSITDGVGASADSLKYRNVLQATLTAVLGRSITVVNGGLSGQNSSANLSALPSQLAANNPQVVLIEANINDAKSTTAGVGRSTSESNLNSMIDLVIAAGAVPVLWTAGPLDVTTGTGGAFSDTKRLQLNATVRKIAAARNIRLIDIGVHSAYNFLLLADGLHGNDRGHRFNAECLASGFLRN</sequence>
<dbReference type="Pfam" id="PF13472">
    <property type="entry name" value="Lipase_GDSL_2"/>
    <property type="match status" value="1"/>
</dbReference>
<dbReference type="PANTHER" id="PTHR30383">
    <property type="entry name" value="THIOESTERASE 1/PROTEASE 1/LYSOPHOSPHOLIPASE L1"/>
    <property type="match status" value="1"/>
</dbReference>
<keyword evidence="1" id="KW-0732">Signal</keyword>